<feature type="region of interest" description="Disordered" evidence="3">
    <location>
        <begin position="890"/>
        <end position="941"/>
    </location>
</feature>
<evidence type="ECO:0000256" key="2">
    <source>
        <dbReference type="ARBA" id="ARBA00022490"/>
    </source>
</evidence>
<accession>A0A427YUM4</accession>
<dbReference type="EMBL" id="RSCD01000002">
    <property type="protein sequence ID" value="RSH94797.1"/>
    <property type="molecule type" value="Genomic_DNA"/>
</dbReference>
<dbReference type="GO" id="GO:0035025">
    <property type="term" value="P:positive regulation of Rho protein signal transduction"/>
    <property type="evidence" value="ECO:0007669"/>
    <property type="project" value="TreeGrafter"/>
</dbReference>
<name>A0A427YUM4_9TREE</name>
<feature type="compositionally biased region" description="Low complexity" evidence="3">
    <location>
        <begin position="53"/>
        <end position="94"/>
    </location>
</feature>
<dbReference type="Pfam" id="PF00621">
    <property type="entry name" value="RhoGEF"/>
    <property type="match status" value="1"/>
</dbReference>
<dbReference type="Gene3D" id="1.20.900.10">
    <property type="entry name" value="Dbl homology (DH) domain"/>
    <property type="match status" value="2"/>
</dbReference>
<proteinExistence type="predicted"/>
<feature type="region of interest" description="Disordered" evidence="3">
    <location>
        <begin position="783"/>
        <end position="872"/>
    </location>
</feature>
<comment type="caution">
    <text evidence="5">The sequence shown here is derived from an EMBL/GenBank/DDBJ whole genome shotgun (WGS) entry which is preliminary data.</text>
</comment>
<evidence type="ECO:0000256" key="1">
    <source>
        <dbReference type="ARBA" id="ARBA00004496"/>
    </source>
</evidence>
<feature type="compositionally biased region" description="Low complexity" evidence="3">
    <location>
        <begin position="207"/>
        <end position="218"/>
    </location>
</feature>
<comment type="subcellular location">
    <subcellularLocation>
        <location evidence="1">Cytoplasm</location>
    </subcellularLocation>
</comment>
<keyword evidence="6" id="KW-1185">Reference proteome</keyword>
<dbReference type="AlphaFoldDB" id="A0A427YUM4"/>
<evidence type="ECO:0000259" key="4">
    <source>
        <dbReference type="PROSITE" id="PS50010"/>
    </source>
</evidence>
<dbReference type="PROSITE" id="PS50010">
    <property type="entry name" value="DH_2"/>
    <property type="match status" value="1"/>
</dbReference>
<feature type="compositionally biased region" description="Low complexity" evidence="3">
    <location>
        <begin position="818"/>
        <end position="842"/>
    </location>
</feature>
<sequence>MKSLFSRFKSGPNPNPNPPTSSRTSSSASHDPPPRSGSSSRPRSLLRSKRPSDASGISISGPSPSPSLASPDLGLPLPHSASASSSDSTRPRSAQAQLEDPSVEVWDHGRGRTISAGEAGGKKVTFRGPAPTPTTSVLLDEAVNVNGVGKPASDRTGSASPTKSSAKPRLTPQDSRPRPASRNSLPGSIRPSALRKASLPPLTAIRPSSSSQPSSASPTKTFSIRSPTPSESSAGLSTSSYLPQPNSWSEMAEDDLIANLGPRERTRQEVLWEIVSSEERYVQELVKLNDTFCRAMLPPCASTLSLDLFDPSLTLARTLSPSSSSSPVRSPSEVSLNHLPIASKYASARYREGRLPSDDSDTSYASEGAPPSASARMDAYSILTNGRPSEHGVMQQSSFAAMAEGASRSHKSLPPLPRSGSGQTSQANSVSASYTRMSFQTGKSKGHDSRVGSRSSISSLKGKDATPPLPEDLEKVLAVLAGGILQGHLKLAAALRKRYEDQYPLVRTLADVFTSHSYILREYKTYVLHLEKALAQVDDALSLALSYSTSKRHSRQLESTEQGRLGKFLLSLEELAAERGESGLVISLSKPFQRLLKYPLLFQNLLFNTDPSLREYEATLAMVDEVELIVRTIEDEKASWEERERTRDVWARIEGLEKDKVLMAPKPNRLLVSENQLSPAEGEKIEALHPDLWVIRFSDVSLLCEKTGTTTLPTGSKKQSSSRSDSVPDLHGRGKYATTGRRSASIRARNLYRFVKVHEWHLKSKTGDEGAALLSKEDISRARRSLDGSASHRSLKSVDAGGMTNSSSMATITEGEKASSSPATPKKSGVAPPASVSPSTTPKRVPMKTTDGPSPARSSKNLARRDTDTETVASDRLSVMSFAFKGGEQVRPVRVRPKSAQVTKSSGTAPRPATGSATRPVPSSNNATTNTNSGGTAVQRRSSGGYVAGKAADAKFAHRLRSPDQVNSSQDGDSATIRPGSRTRRSLPPAMAARPVPPALSNGERNANVVARLNPIGDKAPVKPPWNSGGGLSGTTPSARAPSAAPASVSSRRIRPAGAGVSVVAPAVGPGGRMITPSASDDSGVAGLWMSYADEANAAARTPRAQRQYGGKI</sequence>
<dbReference type="GO" id="GO:0005085">
    <property type="term" value="F:guanyl-nucleotide exchange factor activity"/>
    <property type="evidence" value="ECO:0007669"/>
    <property type="project" value="InterPro"/>
</dbReference>
<dbReference type="Proteomes" id="UP000279259">
    <property type="component" value="Unassembled WGS sequence"/>
</dbReference>
<dbReference type="PANTHER" id="PTHR46006">
    <property type="entry name" value="RHO GUANINE NUCLEOTIDE EXCHANGE FACTOR AT 64C, ISOFORM A"/>
    <property type="match status" value="1"/>
</dbReference>
<feature type="compositionally biased region" description="Low complexity" evidence="3">
    <location>
        <begin position="20"/>
        <end position="43"/>
    </location>
</feature>
<feature type="compositionally biased region" description="Low complexity" evidence="3">
    <location>
        <begin position="716"/>
        <end position="725"/>
    </location>
</feature>
<feature type="compositionally biased region" description="Polar residues" evidence="3">
    <location>
        <begin position="219"/>
        <end position="247"/>
    </location>
</feature>
<dbReference type="OrthoDB" id="1716625at2759"/>
<evidence type="ECO:0000313" key="6">
    <source>
        <dbReference type="Proteomes" id="UP000279259"/>
    </source>
</evidence>
<feature type="region of interest" description="Disordered" evidence="3">
    <location>
        <begin position="708"/>
        <end position="742"/>
    </location>
</feature>
<gene>
    <name evidence="5" type="ORF">EHS25_004603</name>
</gene>
<feature type="compositionally biased region" description="Polar residues" evidence="3">
    <location>
        <begin position="964"/>
        <end position="973"/>
    </location>
</feature>
<organism evidence="5 6">
    <name type="scientific">Saitozyma podzolica</name>
    <dbReference type="NCBI Taxonomy" id="1890683"/>
    <lineage>
        <taxon>Eukaryota</taxon>
        <taxon>Fungi</taxon>
        <taxon>Dikarya</taxon>
        <taxon>Basidiomycota</taxon>
        <taxon>Agaricomycotina</taxon>
        <taxon>Tremellomycetes</taxon>
        <taxon>Tremellales</taxon>
        <taxon>Trimorphomycetaceae</taxon>
        <taxon>Saitozyma</taxon>
    </lineage>
</organism>
<feature type="domain" description="DH" evidence="4">
    <location>
        <begin position="266"/>
        <end position="636"/>
    </location>
</feature>
<feature type="compositionally biased region" description="Low complexity" evidence="3">
    <location>
        <begin position="923"/>
        <end position="937"/>
    </location>
</feature>
<feature type="region of interest" description="Disordered" evidence="3">
    <location>
        <begin position="1"/>
        <end position="247"/>
    </location>
</feature>
<dbReference type="SUPFAM" id="SSF48065">
    <property type="entry name" value="DBL homology domain (DH-domain)"/>
    <property type="match status" value="1"/>
</dbReference>
<evidence type="ECO:0000313" key="5">
    <source>
        <dbReference type="EMBL" id="RSH94797.1"/>
    </source>
</evidence>
<feature type="compositionally biased region" description="Polar residues" evidence="3">
    <location>
        <begin position="420"/>
        <end position="443"/>
    </location>
</feature>
<reference evidence="5 6" key="1">
    <citation type="submission" date="2018-11" db="EMBL/GenBank/DDBJ databases">
        <title>Genome sequence of Saitozyma podzolica DSM 27192.</title>
        <authorList>
            <person name="Aliyu H."/>
            <person name="Gorte O."/>
            <person name="Ochsenreither K."/>
        </authorList>
    </citation>
    <scope>NUCLEOTIDE SEQUENCE [LARGE SCALE GENOMIC DNA]</scope>
    <source>
        <strain evidence="5 6">DSM 27192</strain>
    </source>
</reference>
<feature type="region of interest" description="Disordered" evidence="3">
    <location>
        <begin position="956"/>
        <end position="1053"/>
    </location>
</feature>
<dbReference type="InterPro" id="IPR051480">
    <property type="entry name" value="Endocytic_GEF_Adapter"/>
</dbReference>
<protein>
    <recommendedName>
        <fullName evidence="4">DH domain-containing protein</fullName>
    </recommendedName>
</protein>
<feature type="compositionally biased region" description="Polar residues" evidence="3">
    <location>
        <begin position="155"/>
        <end position="165"/>
    </location>
</feature>
<dbReference type="STRING" id="1890683.A0A427YUM4"/>
<feature type="region of interest" description="Disordered" evidence="3">
    <location>
        <begin position="400"/>
        <end position="468"/>
    </location>
</feature>
<dbReference type="InterPro" id="IPR000219">
    <property type="entry name" value="DH_dom"/>
</dbReference>
<dbReference type="PANTHER" id="PTHR46006:SF7">
    <property type="entry name" value="DH DOMAIN-CONTAINING PROTEIN"/>
    <property type="match status" value="1"/>
</dbReference>
<feature type="compositionally biased region" description="Low complexity" evidence="3">
    <location>
        <begin position="1037"/>
        <end position="1053"/>
    </location>
</feature>
<keyword evidence="2" id="KW-0963">Cytoplasm</keyword>
<dbReference type="GO" id="GO:0005737">
    <property type="term" value="C:cytoplasm"/>
    <property type="evidence" value="ECO:0007669"/>
    <property type="project" value="UniProtKB-SubCell"/>
</dbReference>
<dbReference type="InterPro" id="IPR035899">
    <property type="entry name" value="DBL_dom_sf"/>
</dbReference>
<evidence type="ECO:0000256" key="3">
    <source>
        <dbReference type="SAM" id="MobiDB-lite"/>
    </source>
</evidence>
<feature type="region of interest" description="Disordered" evidence="3">
    <location>
        <begin position="353"/>
        <end position="376"/>
    </location>
</feature>